<dbReference type="PANTHER" id="PTHR24148:SF73">
    <property type="entry name" value="HET DOMAIN PROTEIN (AFU_ORTHOLOGUE AFUA_8G01020)"/>
    <property type="match status" value="1"/>
</dbReference>
<dbReference type="EMBL" id="QGDH01000155">
    <property type="protein sequence ID" value="RAR04431.1"/>
    <property type="molecule type" value="Genomic_DNA"/>
</dbReference>
<name>A0A364MUX1_STELY</name>
<comment type="caution">
    <text evidence="3">The sequence shown here is derived from an EMBL/GenBank/DDBJ whole genome shotgun (WGS) entry which is preliminary data.</text>
</comment>
<protein>
    <submittedName>
        <fullName evidence="3">Heterokaryon incompatibility</fullName>
    </submittedName>
</protein>
<evidence type="ECO:0000256" key="1">
    <source>
        <dbReference type="SAM" id="MobiDB-lite"/>
    </source>
</evidence>
<proteinExistence type="predicted"/>
<dbReference type="InterPro" id="IPR052895">
    <property type="entry name" value="HetReg/Transcr_Mod"/>
</dbReference>
<dbReference type="Proteomes" id="UP000249619">
    <property type="component" value="Unassembled WGS sequence"/>
</dbReference>
<dbReference type="PANTHER" id="PTHR24148">
    <property type="entry name" value="ANKYRIN REPEAT DOMAIN-CONTAINING PROTEIN 39 HOMOLOG-RELATED"/>
    <property type="match status" value="1"/>
</dbReference>
<evidence type="ECO:0000313" key="3">
    <source>
        <dbReference type="EMBL" id="RAR04431.1"/>
    </source>
</evidence>
<dbReference type="Pfam" id="PF06985">
    <property type="entry name" value="HET"/>
    <property type="match status" value="1"/>
</dbReference>
<evidence type="ECO:0000259" key="2">
    <source>
        <dbReference type="Pfam" id="PF06985"/>
    </source>
</evidence>
<reference evidence="4" key="1">
    <citation type="submission" date="2018-05" db="EMBL/GenBank/DDBJ databases">
        <title>Draft genome sequence of Stemphylium lycopersici strain CIDEFI 213.</title>
        <authorList>
            <person name="Medina R."/>
            <person name="Franco M.E.E."/>
            <person name="Lucentini C.G."/>
            <person name="Saparrat M.C.N."/>
            <person name="Balatti P.A."/>
        </authorList>
    </citation>
    <scope>NUCLEOTIDE SEQUENCE [LARGE SCALE GENOMIC DNA]</scope>
    <source>
        <strain evidence="4">CIDEFI 213</strain>
    </source>
</reference>
<dbReference type="STRING" id="183478.A0A364MUX1"/>
<dbReference type="InterPro" id="IPR010730">
    <property type="entry name" value="HET"/>
</dbReference>
<feature type="region of interest" description="Disordered" evidence="1">
    <location>
        <begin position="25"/>
        <end position="44"/>
    </location>
</feature>
<organism evidence="3 4">
    <name type="scientific">Stemphylium lycopersici</name>
    <name type="common">Tomato gray leaf spot disease fungus</name>
    <name type="synonym">Thyrospora lycopersici</name>
    <dbReference type="NCBI Taxonomy" id="183478"/>
    <lineage>
        <taxon>Eukaryota</taxon>
        <taxon>Fungi</taxon>
        <taxon>Dikarya</taxon>
        <taxon>Ascomycota</taxon>
        <taxon>Pezizomycotina</taxon>
        <taxon>Dothideomycetes</taxon>
        <taxon>Pleosporomycetidae</taxon>
        <taxon>Pleosporales</taxon>
        <taxon>Pleosporineae</taxon>
        <taxon>Pleosporaceae</taxon>
        <taxon>Stemphylium</taxon>
    </lineage>
</organism>
<accession>A0A364MUX1</accession>
<evidence type="ECO:0000313" key="4">
    <source>
        <dbReference type="Proteomes" id="UP000249619"/>
    </source>
</evidence>
<gene>
    <name evidence="3" type="ORF">DDE83_007841</name>
</gene>
<dbReference type="OrthoDB" id="2157530at2759"/>
<sequence>MAAPDSPKQNLLKKTFVQPFRFQKLKRKSSAPASPPATPDSEDPLCALPVMQYGALDPNKKDVRLLEILPAPEYEPIQATMSICDLDENPRYVALSYMWDKDGQKKYIDIQGAKFSVGEGLWNFLLQYRKKQYLRQCSERNPIKALPLWIDAIVIDQSNTSERNHQVSLMRDIYTGAQSVVVWLGLATGSEELAFMLARRPSLRKVEEFHTALADVLNRPYWGRVWVVQEFVLAQAAEIWCGDFQVDATTVENIWRDGLTSTPVASPTKQLYTSRGYLLFKYRRDFKHSKQYKRDVLGRRNSRTLRATFRLRDLLQAFASSESTVPHDRVYGFLGVASKGRGEKITPDYSKTLVELLVDVLRNQCHSDHKGGDKDDYNFLTFLMDALKVSREKLAQHVLQICPEVQPHVVVFDREG</sequence>
<dbReference type="AlphaFoldDB" id="A0A364MUX1"/>
<keyword evidence="4" id="KW-1185">Reference proteome</keyword>
<feature type="domain" description="Heterokaryon incompatibility" evidence="2">
    <location>
        <begin position="92"/>
        <end position="230"/>
    </location>
</feature>